<dbReference type="PANTHER" id="PTHR31899">
    <property type="entry name" value="BETA-CAROTENE 3-HYDROXYLASE 1, CHLOROPLASTIC"/>
    <property type="match status" value="1"/>
</dbReference>
<keyword evidence="4" id="KW-0472">Membrane</keyword>
<protein>
    <submittedName>
        <fullName evidence="5">Uncharacterized protein</fullName>
    </submittedName>
</protein>
<evidence type="ECO:0000256" key="4">
    <source>
        <dbReference type="SAM" id="Phobius"/>
    </source>
</evidence>
<name>A0A150WNC4_BDEBC</name>
<dbReference type="InterPro" id="IPR045019">
    <property type="entry name" value="BETA-OHASE-like"/>
</dbReference>
<keyword evidence="6" id="KW-1185">Reference proteome</keyword>
<reference evidence="5 6" key="1">
    <citation type="submission" date="2016-03" db="EMBL/GenBank/DDBJ databases">
        <authorList>
            <person name="Ploux O."/>
        </authorList>
    </citation>
    <scope>NUCLEOTIDE SEQUENCE [LARGE SCALE GENOMIC DNA]</scope>
    <source>
        <strain evidence="5 6">R0</strain>
    </source>
</reference>
<feature type="transmembrane region" description="Helical" evidence="4">
    <location>
        <begin position="6"/>
        <end position="25"/>
    </location>
</feature>
<dbReference type="PANTHER" id="PTHR31899:SF9">
    <property type="entry name" value="BETA-CAROTENE 3-HYDROXYLASE 1, CHLOROPLASTIC"/>
    <property type="match status" value="1"/>
</dbReference>
<dbReference type="Proteomes" id="UP000075320">
    <property type="component" value="Unassembled WGS sequence"/>
</dbReference>
<keyword evidence="3" id="KW-0560">Oxidoreductase</keyword>
<evidence type="ECO:0000313" key="5">
    <source>
        <dbReference type="EMBL" id="KYG65705.1"/>
    </source>
</evidence>
<keyword evidence="2" id="KW-0125">Carotenoid biosynthesis</keyword>
<sequence length="158" mass="18479">MISSTTYALIVIATFAVMEFNAWFLHKYVMHGFLWNLHYDHHNPDPTRSYQYNDFFALVFAVPSFLFILFDSIYDLPVLGAIGFGIMAYGAAYFFVHEIIIHRRWKFMTPKSNWYTRGLNSAHKIHHSKGHKEGCENFGMLIVPLKYFNKRASLSKTN</sequence>
<dbReference type="RefSeq" id="WP_061833249.1">
    <property type="nucleotide sequence ID" value="NZ_LUKE01000001.1"/>
</dbReference>
<keyword evidence="4" id="KW-1133">Transmembrane helix</keyword>
<comment type="caution">
    <text evidence="5">The sequence shown here is derived from an EMBL/GenBank/DDBJ whole genome shotgun (WGS) entry which is preliminary data.</text>
</comment>
<evidence type="ECO:0000256" key="1">
    <source>
        <dbReference type="ARBA" id="ARBA00009324"/>
    </source>
</evidence>
<organism evidence="5 6">
    <name type="scientific">Bdellovibrio bacteriovorus</name>
    <dbReference type="NCBI Taxonomy" id="959"/>
    <lineage>
        <taxon>Bacteria</taxon>
        <taxon>Pseudomonadati</taxon>
        <taxon>Bdellovibrionota</taxon>
        <taxon>Bdellovibrionia</taxon>
        <taxon>Bdellovibrionales</taxon>
        <taxon>Pseudobdellovibrionaceae</taxon>
        <taxon>Bdellovibrio</taxon>
    </lineage>
</organism>
<comment type="similarity">
    <text evidence="1">Belongs to the sterol desaturase family.</text>
</comment>
<dbReference type="EMBL" id="LUKE01000001">
    <property type="protein sequence ID" value="KYG65705.1"/>
    <property type="molecule type" value="Genomic_DNA"/>
</dbReference>
<dbReference type="AlphaFoldDB" id="A0A150WNC4"/>
<dbReference type="GO" id="GO:0010291">
    <property type="term" value="F:beta-carotene 3-hydroxylase activity"/>
    <property type="evidence" value="ECO:0007669"/>
    <property type="project" value="TreeGrafter"/>
</dbReference>
<feature type="transmembrane region" description="Helical" evidence="4">
    <location>
        <begin position="76"/>
        <end position="96"/>
    </location>
</feature>
<dbReference type="GO" id="GO:0016119">
    <property type="term" value="P:carotene metabolic process"/>
    <property type="evidence" value="ECO:0007669"/>
    <property type="project" value="TreeGrafter"/>
</dbReference>
<evidence type="ECO:0000256" key="2">
    <source>
        <dbReference type="ARBA" id="ARBA00022746"/>
    </source>
</evidence>
<feature type="transmembrane region" description="Helical" evidence="4">
    <location>
        <begin position="52"/>
        <end position="70"/>
    </location>
</feature>
<dbReference type="GO" id="GO:0016123">
    <property type="term" value="P:xanthophyll biosynthetic process"/>
    <property type="evidence" value="ECO:0007669"/>
    <property type="project" value="TreeGrafter"/>
</dbReference>
<proteinExistence type="inferred from homology"/>
<evidence type="ECO:0000313" key="6">
    <source>
        <dbReference type="Proteomes" id="UP000075320"/>
    </source>
</evidence>
<keyword evidence="4" id="KW-0812">Transmembrane</keyword>
<evidence type="ECO:0000256" key="3">
    <source>
        <dbReference type="ARBA" id="ARBA00023002"/>
    </source>
</evidence>
<accession>A0A150WNC4</accession>
<gene>
    <name evidence="5" type="ORF">AZI86_01110</name>
</gene>
<dbReference type="OrthoDB" id="5243888at2"/>